<gene>
    <name evidence="2" type="ORF">AMORRO_LOCUS5409</name>
</gene>
<organism evidence="2 3">
    <name type="scientific">Acaulospora morrowiae</name>
    <dbReference type="NCBI Taxonomy" id="94023"/>
    <lineage>
        <taxon>Eukaryota</taxon>
        <taxon>Fungi</taxon>
        <taxon>Fungi incertae sedis</taxon>
        <taxon>Mucoromycota</taxon>
        <taxon>Glomeromycotina</taxon>
        <taxon>Glomeromycetes</taxon>
        <taxon>Diversisporales</taxon>
        <taxon>Acaulosporaceae</taxon>
        <taxon>Acaulospora</taxon>
    </lineage>
</organism>
<dbReference type="GO" id="GO:0003824">
    <property type="term" value="F:catalytic activity"/>
    <property type="evidence" value="ECO:0007669"/>
    <property type="project" value="InterPro"/>
</dbReference>
<evidence type="ECO:0000259" key="1">
    <source>
        <dbReference type="Pfam" id="PF03372"/>
    </source>
</evidence>
<feature type="domain" description="Endonuclease/exonuclease/phosphatase" evidence="1">
    <location>
        <begin position="2"/>
        <end position="78"/>
    </location>
</feature>
<dbReference type="SUPFAM" id="SSF56219">
    <property type="entry name" value="DNase I-like"/>
    <property type="match status" value="1"/>
</dbReference>
<reference evidence="2" key="1">
    <citation type="submission" date="2021-06" db="EMBL/GenBank/DDBJ databases">
        <authorList>
            <person name="Kallberg Y."/>
            <person name="Tangrot J."/>
            <person name="Rosling A."/>
        </authorList>
    </citation>
    <scope>NUCLEOTIDE SEQUENCE</scope>
    <source>
        <strain evidence="2">CL551</strain>
    </source>
</reference>
<dbReference type="Gene3D" id="3.60.10.10">
    <property type="entry name" value="Endonuclease/exonuclease/phosphatase"/>
    <property type="match status" value="1"/>
</dbReference>
<evidence type="ECO:0000313" key="3">
    <source>
        <dbReference type="Proteomes" id="UP000789342"/>
    </source>
</evidence>
<evidence type="ECO:0000313" key="2">
    <source>
        <dbReference type="EMBL" id="CAG8547322.1"/>
    </source>
</evidence>
<protein>
    <submittedName>
        <fullName evidence="2">11434_t:CDS:1</fullName>
    </submittedName>
</protein>
<accession>A0A9N9AWK0</accession>
<dbReference type="Proteomes" id="UP000789342">
    <property type="component" value="Unassembled WGS sequence"/>
</dbReference>
<keyword evidence="3" id="KW-1185">Reference proteome</keyword>
<proteinExistence type="predicted"/>
<dbReference type="InterPro" id="IPR036691">
    <property type="entry name" value="Endo/exonu/phosph_ase_sf"/>
</dbReference>
<name>A0A9N9AWK0_9GLOM</name>
<sequence length="263" mass="30687">MHIILLGDFNEIIDPHLDCTNPTHSRKDNSLITYLLTHDYIDMYRELHSHTAGFTYTRPLFNYGSRIDYIWISPNLANSITKADILTSNTITKELEAKSTNIAKATLENNYQADKIWSLLKESILQIANRNLKKQKFRKGRQNSRPSHHNNILKNTHLTGQIYRKYRRWLIKPQERSTELEQNIINLVTKLNKEEKQIFNPPFPQDNTELPQEGKEWLTSIHNIWRIERRLATNITFATTKYFTLAIAPKGGDISIESITSPE</sequence>
<dbReference type="InterPro" id="IPR005135">
    <property type="entry name" value="Endo/exonuclease/phosphatase"/>
</dbReference>
<dbReference type="AlphaFoldDB" id="A0A9N9AWK0"/>
<comment type="caution">
    <text evidence="2">The sequence shown here is derived from an EMBL/GenBank/DDBJ whole genome shotgun (WGS) entry which is preliminary data.</text>
</comment>
<dbReference type="OrthoDB" id="2448017at2759"/>
<dbReference type="EMBL" id="CAJVPV010003251">
    <property type="protein sequence ID" value="CAG8547322.1"/>
    <property type="molecule type" value="Genomic_DNA"/>
</dbReference>
<dbReference type="Pfam" id="PF03372">
    <property type="entry name" value="Exo_endo_phos"/>
    <property type="match status" value="1"/>
</dbReference>